<keyword evidence="3" id="KW-1185">Reference proteome</keyword>
<dbReference type="Gene3D" id="1.20.120.910">
    <property type="entry name" value="DksA, coiled-coil domain"/>
    <property type="match status" value="1"/>
</dbReference>
<sequence length="120" mass="14407">MTNHIDAIRYELQLVRDELRSRLFDYSLFESSCNEEVKNSTLMYHIKEELQDVERALFKIKNGTYGVCEETKEVIPFEKLRIIPTARTVYDFFFQELYEKKSLPQVYNTEAKYAQNHYFG</sequence>
<name>A0ABU6NWZ9_9BACI</name>
<gene>
    <name evidence="2" type="ORF">P9271_10000</name>
</gene>
<evidence type="ECO:0000313" key="2">
    <source>
        <dbReference type="EMBL" id="MED4401646.1"/>
    </source>
</evidence>
<dbReference type="RefSeq" id="WP_066227882.1">
    <property type="nucleotide sequence ID" value="NZ_JARTFQ010000006.1"/>
</dbReference>
<proteinExistence type="predicted"/>
<dbReference type="Proteomes" id="UP001342826">
    <property type="component" value="Unassembled WGS sequence"/>
</dbReference>
<organism evidence="2 3">
    <name type="scientific">Metabacillus fastidiosus</name>
    <dbReference type="NCBI Taxonomy" id="1458"/>
    <lineage>
        <taxon>Bacteria</taxon>
        <taxon>Bacillati</taxon>
        <taxon>Bacillota</taxon>
        <taxon>Bacilli</taxon>
        <taxon>Bacillales</taxon>
        <taxon>Bacillaceae</taxon>
        <taxon>Metabacillus</taxon>
    </lineage>
</organism>
<dbReference type="PANTHER" id="PTHR33823">
    <property type="entry name" value="RNA POLYMERASE-BINDING TRANSCRIPTION FACTOR DKSA-RELATED"/>
    <property type="match status" value="1"/>
</dbReference>
<reference evidence="2 3" key="1">
    <citation type="submission" date="2023-03" db="EMBL/GenBank/DDBJ databases">
        <title>Bacillus Genome Sequencing.</title>
        <authorList>
            <person name="Dunlap C."/>
        </authorList>
    </citation>
    <scope>NUCLEOTIDE SEQUENCE [LARGE SCALE GENOMIC DNA]</scope>
    <source>
        <strain evidence="2 3">NRS-1717</strain>
    </source>
</reference>
<protein>
    <submittedName>
        <fullName evidence="2">TraR/DksA family transcriptional regulator</fullName>
    </submittedName>
</protein>
<comment type="caution">
    <text evidence="1">Lacks conserved residue(s) required for the propagation of feature annotation.</text>
</comment>
<dbReference type="GeneID" id="301140637"/>
<dbReference type="PANTHER" id="PTHR33823:SF5">
    <property type="entry name" value="DNAK SUPPRESSOR PROTEIN"/>
    <property type="match status" value="1"/>
</dbReference>
<evidence type="ECO:0000313" key="3">
    <source>
        <dbReference type="Proteomes" id="UP001342826"/>
    </source>
</evidence>
<dbReference type="EMBL" id="JARTFS010000006">
    <property type="protein sequence ID" value="MED4401646.1"/>
    <property type="molecule type" value="Genomic_DNA"/>
</dbReference>
<accession>A0ABU6NWZ9</accession>
<comment type="caution">
    <text evidence="2">The sequence shown here is derived from an EMBL/GenBank/DDBJ whole genome shotgun (WGS) entry which is preliminary data.</text>
</comment>
<dbReference type="PROSITE" id="PS51128">
    <property type="entry name" value="ZF_DKSA_2"/>
    <property type="match status" value="1"/>
</dbReference>
<evidence type="ECO:0000256" key="1">
    <source>
        <dbReference type="PROSITE-ProRule" id="PRU00510"/>
    </source>
</evidence>